<reference evidence="2 3" key="1">
    <citation type="submission" date="2017-11" db="EMBL/GenBank/DDBJ databases">
        <title>De novo assembly and phasing of dikaryotic genomes from two isolates of Puccinia coronata f. sp. avenae, the causal agent of oat crown rust.</title>
        <authorList>
            <person name="Miller M.E."/>
            <person name="Zhang Y."/>
            <person name="Omidvar V."/>
            <person name="Sperschneider J."/>
            <person name="Schwessinger B."/>
            <person name="Raley C."/>
            <person name="Palmer J.M."/>
            <person name="Garnica D."/>
            <person name="Upadhyaya N."/>
            <person name="Rathjen J."/>
            <person name="Taylor J.M."/>
            <person name="Park R.F."/>
            <person name="Dodds P.N."/>
            <person name="Hirsch C.D."/>
            <person name="Kianian S.F."/>
            <person name="Figueroa M."/>
        </authorList>
    </citation>
    <scope>NUCLEOTIDE SEQUENCE [LARGE SCALE GENOMIC DNA]</scope>
    <source>
        <strain evidence="2">12SD80</strain>
    </source>
</reference>
<dbReference type="InterPro" id="IPR000073">
    <property type="entry name" value="AB_hydrolase_1"/>
</dbReference>
<evidence type="ECO:0000313" key="3">
    <source>
        <dbReference type="Proteomes" id="UP000235392"/>
    </source>
</evidence>
<dbReference type="SUPFAM" id="SSF53474">
    <property type="entry name" value="alpha/beta-Hydrolases"/>
    <property type="match status" value="1"/>
</dbReference>
<accession>A0A2N5TUG5</accession>
<comment type="caution">
    <text evidence="2">The sequence shown here is derived from an EMBL/GenBank/DDBJ whole genome shotgun (WGS) entry which is preliminary data.</text>
</comment>
<evidence type="ECO:0000313" key="2">
    <source>
        <dbReference type="EMBL" id="PLW29124.1"/>
    </source>
</evidence>
<protein>
    <recommendedName>
        <fullName evidence="1">AB hydrolase-1 domain-containing protein</fullName>
    </recommendedName>
</protein>
<name>A0A2N5TUG5_9BASI</name>
<dbReference type="EMBL" id="PGCI01000341">
    <property type="protein sequence ID" value="PLW29124.1"/>
    <property type="molecule type" value="Genomic_DNA"/>
</dbReference>
<dbReference type="InterPro" id="IPR029058">
    <property type="entry name" value="AB_hydrolase_fold"/>
</dbReference>
<sequence length="491" mass="54864">MRYPPENQLSHRPSILSLIPLAPIVQAAPSAEALAQIQILPNQPFIDISSDTRLASWTRSIHVFPAAFPRSISGSAVHQAVLPTYPRSLDHMSIAKDLRARLSAAEVTTEMDYKNVDEPQLFIAAARYVNPALEFDATGKHHSSDAEKPITLILAHANGFHKETWEPSLAHLILSPAGRKIKEIWALDCVNQGDSAVLNRQNLGLNFDWGDQARDLLQFVLCYLPDDKSSGTSLPVVLPRLECPNPGFLQLDRSPPSNTNEPIDWRHRKLKLIGHSFGGCASLLAATSIPELFHDVILVDPTVRPKHDTEVALATRMAGSAVSRHDQWENRTVALMKFQKNSSFYGRWDPHVLTRYVEHALESSGPVTLKCHKLHEASVFTQAHNRASESYFRFLDLLHTDHRSQDSQERFSPGSPPPSHRFFLILANQRASVTPEETACVFPSAVRMNRPGHLIVQETPMELALLICERLTASKPPAHIERELTYILSKL</sequence>
<feature type="domain" description="AB hydrolase-1" evidence="1">
    <location>
        <begin position="152"/>
        <end position="346"/>
    </location>
</feature>
<dbReference type="Proteomes" id="UP000235392">
    <property type="component" value="Unassembled WGS sequence"/>
</dbReference>
<dbReference type="Pfam" id="PF12697">
    <property type="entry name" value="Abhydrolase_6"/>
    <property type="match status" value="1"/>
</dbReference>
<gene>
    <name evidence="2" type="ORF">PCASD_16000</name>
</gene>
<organism evidence="2 3">
    <name type="scientific">Puccinia coronata f. sp. avenae</name>
    <dbReference type="NCBI Taxonomy" id="200324"/>
    <lineage>
        <taxon>Eukaryota</taxon>
        <taxon>Fungi</taxon>
        <taxon>Dikarya</taxon>
        <taxon>Basidiomycota</taxon>
        <taxon>Pucciniomycotina</taxon>
        <taxon>Pucciniomycetes</taxon>
        <taxon>Pucciniales</taxon>
        <taxon>Pucciniaceae</taxon>
        <taxon>Puccinia</taxon>
    </lineage>
</organism>
<proteinExistence type="predicted"/>
<dbReference type="Gene3D" id="3.40.50.1820">
    <property type="entry name" value="alpha/beta hydrolase"/>
    <property type="match status" value="1"/>
</dbReference>
<dbReference type="AlphaFoldDB" id="A0A2N5TUG5"/>
<evidence type="ECO:0000259" key="1">
    <source>
        <dbReference type="Pfam" id="PF12697"/>
    </source>
</evidence>